<reference evidence="2 3" key="1">
    <citation type="journal article" date="2010" name="Science">
        <title>Genomic comparison of the ants Camponotus floridanus and Harpegnathos saltator.</title>
        <authorList>
            <person name="Bonasio R."/>
            <person name="Zhang G."/>
            <person name="Ye C."/>
            <person name="Mutti N.S."/>
            <person name="Fang X."/>
            <person name="Qin N."/>
            <person name="Donahue G."/>
            <person name="Yang P."/>
            <person name="Li Q."/>
            <person name="Li C."/>
            <person name="Zhang P."/>
            <person name="Huang Z."/>
            <person name="Berger S.L."/>
            <person name="Reinberg D."/>
            <person name="Wang J."/>
            <person name="Liebig J."/>
        </authorList>
    </citation>
    <scope>NUCLEOTIDE SEQUENCE [LARGE SCALE GENOMIC DNA]</scope>
    <source>
        <strain evidence="3">C129</strain>
    </source>
</reference>
<dbReference type="InParanoid" id="E2ACV4"/>
<dbReference type="Proteomes" id="UP000000311">
    <property type="component" value="Unassembled WGS sequence"/>
</dbReference>
<dbReference type="Pfam" id="PF25325">
    <property type="entry name" value="EF-hand_EFHB_C"/>
    <property type="match status" value="1"/>
</dbReference>
<dbReference type="SUPFAM" id="SSF47473">
    <property type="entry name" value="EF-hand"/>
    <property type="match status" value="1"/>
</dbReference>
<dbReference type="InterPro" id="IPR057428">
    <property type="entry name" value="EFHB_EF-hand_C"/>
</dbReference>
<proteinExistence type="predicted"/>
<dbReference type="OMA" id="RYGLTHI"/>
<name>E2ACV4_CAMFO</name>
<dbReference type="InterPro" id="IPR011992">
    <property type="entry name" value="EF-hand-dom_pair"/>
</dbReference>
<dbReference type="OrthoDB" id="2096280at2759"/>
<evidence type="ECO:0000313" key="2">
    <source>
        <dbReference type="EMBL" id="EFN68752.1"/>
    </source>
</evidence>
<evidence type="ECO:0000313" key="3">
    <source>
        <dbReference type="Proteomes" id="UP000000311"/>
    </source>
</evidence>
<keyword evidence="3" id="KW-1185">Reference proteome</keyword>
<feature type="domain" description="EFHB C-terminal EF-hand" evidence="1">
    <location>
        <begin position="221"/>
        <end position="290"/>
    </location>
</feature>
<dbReference type="Gene3D" id="1.10.238.10">
    <property type="entry name" value="EF-hand"/>
    <property type="match status" value="1"/>
</dbReference>
<organism evidence="3">
    <name type="scientific">Camponotus floridanus</name>
    <name type="common">Florida carpenter ant</name>
    <dbReference type="NCBI Taxonomy" id="104421"/>
    <lineage>
        <taxon>Eukaryota</taxon>
        <taxon>Metazoa</taxon>
        <taxon>Ecdysozoa</taxon>
        <taxon>Arthropoda</taxon>
        <taxon>Hexapoda</taxon>
        <taxon>Insecta</taxon>
        <taxon>Pterygota</taxon>
        <taxon>Neoptera</taxon>
        <taxon>Endopterygota</taxon>
        <taxon>Hymenoptera</taxon>
        <taxon>Apocrita</taxon>
        <taxon>Aculeata</taxon>
        <taxon>Formicoidea</taxon>
        <taxon>Formicidae</taxon>
        <taxon>Formicinae</taxon>
        <taxon>Camponotus</taxon>
    </lineage>
</organism>
<dbReference type="STRING" id="104421.E2ACV4"/>
<sequence length="301" mass="35184">MKQIAEIEENAMKVREDITRSWYRKSHNRYEPSEQITRKDPKTSHLYADIVHGKKSVKDKFDASDSLRDTDLNEQTLFWWQCLRDLSNFRKKLKKRVPEVPFLDIEDELSHLDQNYGGVLPENEVFSIFEKFHISPNKEFLSPLMDTLLLRKDGNINYRKLLNLLNWRCNLPVLPKMKQASLANSDYVSTYGDSIGNVQTIDSASIYPDKENLGDQTSVHCLISPSIFTRYGLTHIDLFKIRDKEEMREIFENVGFEFPENSFDAFWQEGQRKDCSDGVCVETFRKLLTASDFVTKKTICE</sequence>
<gene>
    <name evidence="2" type="ORF">EAG_14678</name>
</gene>
<dbReference type="EMBL" id="GL438582">
    <property type="protein sequence ID" value="EFN68752.1"/>
    <property type="molecule type" value="Genomic_DNA"/>
</dbReference>
<evidence type="ECO:0000259" key="1">
    <source>
        <dbReference type="Pfam" id="PF25325"/>
    </source>
</evidence>
<accession>E2ACV4</accession>
<dbReference type="AlphaFoldDB" id="E2ACV4"/>
<protein>
    <submittedName>
        <fullName evidence="2">EF-hand domain-containing family member B</fullName>
    </submittedName>
</protein>